<evidence type="ECO:0000256" key="1">
    <source>
        <dbReference type="ARBA" id="ARBA00004141"/>
    </source>
</evidence>
<evidence type="ECO:0000256" key="4">
    <source>
        <dbReference type="ARBA" id="ARBA00022989"/>
    </source>
</evidence>
<dbReference type="Proteomes" id="UP000767334">
    <property type="component" value="Unassembled WGS sequence"/>
</dbReference>
<accession>A0ABS2FH74</accession>
<keyword evidence="8" id="KW-1185">Reference proteome</keyword>
<proteinExistence type="inferred from homology"/>
<feature type="transmembrane region" description="Helical" evidence="6">
    <location>
        <begin position="168"/>
        <end position="190"/>
    </location>
</feature>
<feature type="transmembrane region" description="Helical" evidence="6">
    <location>
        <begin position="5"/>
        <end position="23"/>
    </location>
</feature>
<evidence type="ECO:0000256" key="3">
    <source>
        <dbReference type="ARBA" id="ARBA00022692"/>
    </source>
</evidence>
<evidence type="ECO:0000256" key="6">
    <source>
        <dbReference type="SAM" id="Phobius"/>
    </source>
</evidence>
<feature type="transmembrane region" description="Helical" evidence="6">
    <location>
        <begin position="110"/>
        <end position="130"/>
    </location>
</feature>
<feature type="transmembrane region" description="Helical" evidence="6">
    <location>
        <begin position="202"/>
        <end position="220"/>
    </location>
</feature>
<reference evidence="7 8" key="1">
    <citation type="journal article" date="2021" name="Sci. Rep.">
        <title>The distribution of antibiotic resistance genes in chicken gut microbiota commensals.</title>
        <authorList>
            <person name="Juricova H."/>
            <person name="Matiasovicova J."/>
            <person name="Kubasova T."/>
            <person name="Cejkova D."/>
            <person name="Rychlik I."/>
        </authorList>
    </citation>
    <scope>NUCLEOTIDE SEQUENCE [LARGE SCALE GENOMIC DNA]</scope>
    <source>
        <strain evidence="7 8">An435</strain>
    </source>
</reference>
<name>A0ABS2FH74_9CLOT</name>
<comment type="subcellular location">
    <subcellularLocation>
        <location evidence="1">Membrane</location>
        <topology evidence="1">Multi-pass membrane protein</topology>
    </subcellularLocation>
</comment>
<dbReference type="PANTHER" id="PTHR31885">
    <property type="entry name" value="GH04784P"/>
    <property type="match status" value="1"/>
</dbReference>
<evidence type="ECO:0000256" key="2">
    <source>
        <dbReference type="ARBA" id="ARBA00007375"/>
    </source>
</evidence>
<gene>
    <name evidence="7" type="ORF">H6A19_08535</name>
</gene>
<dbReference type="PANTHER" id="PTHR31885:SF6">
    <property type="entry name" value="GH04784P"/>
    <property type="match status" value="1"/>
</dbReference>
<feature type="transmembrane region" description="Helical" evidence="6">
    <location>
        <begin position="61"/>
        <end position="79"/>
    </location>
</feature>
<evidence type="ECO:0000256" key="5">
    <source>
        <dbReference type="ARBA" id="ARBA00023136"/>
    </source>
</evidence>
<feature type="transmembrane region" description="Helical" evidence="6">
    <location>
        <begin position="85"/>
        <end position="103"/>
    </location>
</feature>
<keyword evidence="4 6" id="KW-1133">Transmembrane helix</keyword>
<evidence type="ECO:0000313" key="7">
    <source>
        <dbReference type="EMBL" id="MBM6819382.1"/>
    </source>
</evidence>
<comment type="caution">
    <text evidence="7">The sequence shown here is derived from an EMBL/GenBank/DDBJ whole genome shotgun (WGS) entry which is preliminary data.</text>
</comment>
<organism evidence="7 8">
    <name type="scientific">Clostridium saudiense</name>
    <dbReference type="NCBI Taxonomy" id="1414720"/>
    <lineage>
        <taxon>Bacteria</taxon>
        <taxon>Bacillati</taxon>
        <taxon>Bacillota</taxon>
        <taxon>Clostridia</taxon>
        <taxon>Eubacteriales</taxon>
        <taxon>Clostridiaceae</taxon>
        <taxon>Clostridium</taxon>
    </lineage>
</organism>
<evidence type="ECO:0000313" key="8">
    <source>
        <dbReference type="Proteomes" id="UP000767334"/>
    </source>
</evidence>
<comment type="similarity">
    <text evidence="2">Belongs to the TMEM86 family.</text>
</comment>
<keyword evidence="5 6" id="KW-0472">Membrane</keyword>
<dbReference type="InterPro" id="IPR012506">
    <property type="entry name" value="TMEM86B-like"/>
</dbReference>
<keyword evidence="3 6" id="KW-0812">Transmembrane</keyword>
<feature type="transmembrane region" description="Helical" evidence="6">
    <location>
        <begin position="136"/>
        <end position="156"/>
    </location>
</feature>
<feature type="transmembrane region" description="Helical" evidence="6">
    <location>
        <begin position="29"/>
        <end position="49"/>
    </location>
</feature>
<protein>
    <submittedName>
        <fullName evidence="7">Lysoplasmalogenase</fullName>
    </submittedName>
</protein>
<dbReference type="Pfam" id="PF07947">
    <property type="entry name" value="YhhN"/>
    <property type="match status" value="1"/>
</dbReference>
<dbReference type="RefSeq" id="WP_204572258.1">
    <property type="nucleotide sequence ID" value="NZ_JACJLL010000044.1"/>
</dbReference>
<sequence>MKKTFITANAIMLMLILIFDVWYMFGGGLFAKSIASIMFVVQGIINLWYCIKNKVNLKFPIWLIVALTCAMLGDILLVLNFYAGTAVFAIGHIFYFVAYCMLGKINGKDLICGIIISVFALSIILFTPFLDFGSTLMQGVCCVYALIISFMVGKAISNLLKDKNSTNITIVIGSILFFISDFMLMLNMFGNIPGTNYLCLGTYYPGQFVLALSLFIYASANDLKENKYTILSKVA</sequence>
<dbReference type="EMBL" id="JACJLL010000044">
    <property type="protein sequence ID" value="MBM6819382.1"/>
    <property type="molecule type" value="Genomic_DNA"/>
</dbReference>